<evidence type="ECO:0000313" key="2">
    <source>
        <dbReference type="EMBL" id="MBF1414354.1"/>
    </source>
</evidence>
<organism evidence="2 3">
    <name type="scientific">Prevotella histicola</name>
    <dbReference type="NCBI Taxonomy" id="470565"/>
    <lineage>
        <taxon>Bacteria</taxon>
        <taxon>Pseudomonadati</taxon>
        <taxon>Bacteroidota</taxon>
        <taxon>Bacteroidia</taxon>
        <taxon>Bacteroidales</taxon>
        <taxon>Prevotellaceae</taxon>
        <taxon>Prevotella</taxon>
    </lineage>
</organism>
<feature type="transmembrane region" description="Helical" evidence="1">
    <location>
        <begin position="74"/>
        <end position="94"/>
    </location>
</feature>
<evidence type="ECO:0000256" key="1">
    <source>
        <dbReference type="SAM" id="Phobius"/>
    </source>
</evidence>
<keyword evidence="1" id="KW-1133">Transmembrane helix</keyword>
<evidence type="ECO:0000313" key="3">
    <source>
        <dbReference type="Proteomes" id="UP000757461"/>
    </source>
</evidence>
<gene>
    <name evidence="2" type="ORF">HXN33_02115</name>
</gene>
<keyword evidence="1" id="KW-0812">Transmembrane</keyword>
<dbReference type="EMBL" id="JABZSQ010000020">
    <property type="protein sequence ID" value="MBF1414354.1"/>
    <property type="molecule type" value="Genomic_DNA"/>
</dbReference>
<feature type="transmembrane region" description="Helical" evidence="1">
    <location>
        <begin position="7"/>
        <end position="26"/>
    </location>
</feature>
<name>A0A930HWU0_9BACT</name>
<protein>
    <submittedName>
        <fullName evidence="2">Uncharacterized protein</fullName>
    </submittedName>
</protein>
<proteinExistence type="predicted"/>
<dbReference type="AlphaFoldDB" id="A0A930HWU0"/>
<comment type="caution">
    <text evidence="2">The sequence shown here is derived from an EMBL/GenBank/DDBJ whole genome shotgun (WGS) entry which is preliminary data.</text>
</comment>
<dbReference type="Proteomes" id="UP000757461">
    <property type="component" value="Unassembled WGS sequence"/>
</dbReference>
<keyword evidence="1" id="KW-0472">Membrane</keyword>
<reference evidence="2" key="1">
    <citation type="submission" date="2020-04" db="EMBL/GenBank/DDBJ databases">
        <title>Deep metagenomics examines the oral microbiome during advanced dental caries in children, revealing novel taxa and co-occurrences with host molecules.</title>
        <authorList>
            <person name="Baker J.L."/>
            <person name="Morton J.T."/>
            <person name="Dinis M."/>
            <person name="Alvarez R."/>
            <person name="Tran N.C."/>
            <person name="Knight R."/>
            <person name="Edlund A."/>
        </authorList>
    </citation>
    <scope>NUCLEOTIDE SEQUENCE</scope>
    <source>
        <strain evidence="2">JCVI_25_bin.9</strain>
    </source>
</reference>
<accession>A0A930HWU0</accession>
<sequence length="100" mass="11603">MENDKNVCLMALTSTIFAHGVGSFFFPRELPMAWQSVDSIATKSSQVSFFGRLIPFCFVRNGLTNWESIRRQFYRVWFVMIHSIVPISVHLSFLNQLKIL</sequence>